<comment type="caution">
    <text evidence="2">The sequence shown here is derived from an EMBL/GenBank/DDBJ whole genome shotgun (WGS) entry which is preliminary data.</text>
</comment>
<evidence type="ECO:0000313" key="3">
    <source>
        <dbReference type="Proteomes" id="UP000538955"/>
    </source>
</evidence>
<dbReference type="Proteomes" id="UP000550736">
    <property type="component" value="Unassembled WGS sequence"/>
</dbReference>
<proteinExistence type="predicted"/>
<name>A0A7X9WH41_STACP</name>
<protein>
    <submittedName>
        <fullName evidence="2">Uncharacterized protein</fullName>
    </submittedName>
</protein>
<organism evidence="2 4">
    <name type="scientific">Staphylococcus capitis</name>
    <dbReference type="NCBI Taxonomy" id="29388"/>
    <lineage>
        <taxon>Bacteria</taxon>
        <taxon>Bacillati</taxon>
        <taxon>Bacillota</taxon>
        <taxon>Bacilli</taxon>
        <taxon>Bacillales</taxon>
        <taxon>Staphylococcaceae</taxon>
        <taxon>Staphylococcus</taxon>
    </lineage>
</organism>
<dbReference type="Proteomes" id="UP000538955">
    <property type="component" value="Unassembled WGS sequence"/>
</dbReference>
<dbReference type="EMBL" id="JABBMI010000001">
    <property type="protein sequence ID" value="NMK53423.1"/>
    <property type="molecule type" value="Genomic_DNA"/>
</dbReference>
<reference evidence="3 4" key="1">
    <citation type="submission" date="2020-04" db="EMBL/GenBank/DDBJ databases">
        <title>The Epidemiology and Molecular Characteristics of Linezolid-Resistant Staphylococcus capitis in Huashan Hospital, Shanghai.</title>
        <authorList>
            <person name="Ding L."/>
            <person name="Li P."/>
            <person name="Yang Y."/>
            <person name="Lin D."/>
            <person name="Xu X."/>
        </authorList>
    </citation>
    <scope>NUCLEOTIDE SEQUENCE [LARGE SCALE GENOMIC DNA]</scope>
    <source>
        <strain evidence="2 4">12-86</strain>
        <strain evidence="1 3">17-84</strain>
    </source>
</reference>
<dbReference type="RefSeq" id="WP_002433923.1">
    <property type="nucleotide sequence ID" value="NZ_AP014956.1"/>
</dbReference>
<evidence type="ECO:0000313" key="2">
    <source>
        <dbReference type="EMBL" id="NMK97728.1"/>
    </source>
</evidence>
<dbReference type="AlphaFoldDB" id="A0A7X9WH41"/>
<sequence length="146" mass="15689">MTERGWHKHKNADGTTTYTQYEGDTIANMQKHATPQQKEKMNKELRHNPMPFKQGVNSFKMSKDGKHFTIKLSKTTAKAIATTGTAAAGGLFALLGPFWGYGASIATSLANVYGSGSIKNGVVGHGVVKTSPKGDATPYITSWGNQ</sequence>
<keyword evidence="3" id="KW-1185">Reference proteome</keyword>
<accession>A0A7X9WH41</accession>
<gene>
    <name evidence="2" type="ORF">HHM13_06420</name>
    <name evidence="1" type="ORF">HHM24_01490</name>
</gene>
<evidence type="ECO:0000313" key="1">
    <source>
        <dbReference type="EMBL" id="NMK53423.1"/>
    </source>
</evidence>
<evidence type="ECO:0000313" key="4">
    <source>
        <dbReference type="Proteomes" id="UP000550736"/>
    </source>
</evidence>
<dbReference type="EMBL" id="JABBLX010000012">
    <property type="protein sequence ID" value="NMK97728.1"/>
    <property type="molecule type" value="Genomic_DNA"/>
</dbReference>